<dbReference type="SMART" id="SM00220">
    <property type="entry name" value="S_TKc"/>
    <property type="match status" value="1"/>
</dbReference>
<dbReference type="PROSITE" id="PS50011">
    <property type="entry name" value="PROTEIN_KINASE_DOM"/>
    <property type="match status" value="1"/>
</dbReference>
<keyword evidence="3 10" id="KW-0808">Transferase</keyword>
<reference evidence="10" key="1">
    <citation type="submission" date="2024-07" db="EMBL/GenBank/DDBJ databases">
        <authorList>
            <person name="Yu S.T."/>
        </authorList>
    </citation>
    <scope>NUCLEOTIDE SEQUENCE</scope>
    <source>
        <strain evidence="10">R35</strain>
    </source>
</reference>
<evidence type="ECO:0000256" key="4">
    <source>
        <dbReference type="ARBA" id="ARBA00022741"/>
    </source>
</evidence>
<dbReference type="InterPro" id="IPR000719">
    <property type="entry name" value="Prot_kinase_dom"/>
</dbReference>
<dbReference type="EC" id="2.7.11.1" evidence="1"/>
<dbReference type="AlphaFoldDB" id="A0AB39SJ22"/>
<proteinExistence type="predicted"/>
<dbReference type="SUPFAM" id="SSF56112">
    <property type="entry name" value="Protein kinase-like (PK-like)"/>
    <property type="match status" value="1"/>
</dbReference>
<dbReference type="CDD" id="cd14014">
    <property type="entry name" value="STKc_PknB_like"/>
    <property type="match status" value="1"/>
</dbReference>
<dbReference type="PROSITE" id="PS00107">
    <property type="entry name" value="PROTEIN_KINASE_ATP"/>
    <property type="match status" value="1"/>
</dbReference>
<dbReference type="InterPro" id="IPR008271">
    <property type="entry name" value="Ser/Thr_kinase_AS"/>
</dbReference>
<dbReference type="PROSITE" id="PS00108">
    <property type="entry name" value="PROTEIN_KINASE_ST"/>
    <property type="match status" value="1"/>
</dbReference>
<protein>
    <recommendedName>
        <fullName evidence="1">non-specific serine/threonine protein kinase</fullName>
        <ecNumber evidence="1">2.7.11.1</ecNumber>
    </recommendedName>
</protein>
<keyword evidence="2" id="KW-0723">Serine/threonine-protein kinase</keyword>
<evidence type="ECO:0000313" key="10">
    <source>
        <dbReference type="EMBL" id="XDQ68295.1"/>
    </source>
</evidence>
<dbReference type="InterPro" id="IPR017441">
    <property type="entry name" value="Protein_kinase_ATP_BS"/>
</dbReference>
<dbReference type="EMBL" id="CP163440">
    <property type="protein sequence ID" value="XDQ68295.1"/>
    <property type="molecule type" value="Genomic_DNA"/>
</dbReference>
<dbReference type="PANTHER" id="PTHR43289:SF6">
    <property type="entry name" value="SERINE_THREONINE-PROTEIN KINASE NEKL-3"/>
    <property type="match status" value="1"/>
</dbReference>
<evidence type="ECO:0000256" key="1">
    <source>
        <dbReference type="ARBA" id="ARBA00012513"/>
    </source>
</evidence>
<accession>A0AB39SJ22</accession>
<keyword evidence="6 7" id="KW-0067">ATP-binding</keyword>
<dbReference type="RefSeq" id="WP_369265118.1">
    <property type="nucleotide sequence ID" value="NZ_CP163440.1"/>
</dbReference>
<evidence type="ECO:0000256" key="8">
    <source>
        <dbReference type="SAM" id="MobiDB-lite"/>
    </source>
</evidence>
<dbReference type="GO" id="GO:0004674">
    <property type="term" value="F:protein serine/threonine kinase activity"/>
    <property type="evidence" value="ECO:0007669"/>
    <property type="project" value="UniProtKB-KW"/>
</dbReference>
<dbReference type="Pfam" id="PF00069">
    <property type="entry name" value="Pkinase"/>
    <property type="match status" value="1"/>
</dbReference>
<dbReference type="InterPro" id="IPR011009">
    <property type="entry name" value="Kinase-like_dom_sf"/>
</dbReference>
<evidence type="ECO:0000256" key="2">
    <source>
        <dbReference type="ARBA" id="ARBA00022527"/>
    </source>
</evidence>
<keyword evidence="4 7" id="KW-0547">Nucleotide-binding</keyword>
<feature type="binding site" evidence="7">
    <location>
        <position position="63"/>
    </location>
    <ligand>
        <name>ATP</name>
        <dbReference type="ChEBI" id="CHEBI:30616"/>
    </ligand>
</feature>
<evidence type="ECO:0000256" key="5">
    <source>
        <dbReference type="ARBA" id="ARBA00022777"/>
    </source>
</evidence>
<sequence length="345" mass="36578">MGAGPDVPGAGGSGEREVYTGRASGLVGAQIAGYRVEREIGRGGMAVVYCARDLHLDRTVALKLLAPEMVRNETFRRRFTYESRVAAAIDHPHIVPIFEAGETDGVLYIAMRYVPGLDLRALLDRDGPLPVETALRIAAQVASALDAAHEHDLVHRDVKPGNVLVARGTDSDHPEHVYLTDFGLTKKSLSLTGFTTVGEFVGTLDYVAPEQISGRPVDGRCDLYSLACVVYEMLAGGPPFRRDDDIALLWAHQYDAPPALSERRPGTAPAMDDVLARALAKVPEDRYGSCLEFVAALRAAAGSAGGGEHPPARAGGGSAGAAQPVGPAPDPPLWARPVFVRSSGD</sequence>
<feature type="compositionally biased region" description="Gly residues" evidence="8">
    <location>
        <begin position="303"/>
        <end position="319"/>
    </location>
</feature>
<evidence type="ECO:0000259" key="9">
    <source>
        <dbReference type="PROSITE" id="PS50011"/>
    </source>
</evidence>
<dbReference type="GO" id="GO:0005524">
    <property type="term" value="F:ATP binding"/>
    <property type="evidence" value="ECO:0007669"/>
    <property type="project" value="UniProtKB-UniRule"/>
</dbReference>
<name>A0AB39SJ22_9ACTN</name>
<feature type="domain" description="Protein kinase" evidence="9">
    <location>
        <begin position="34"/>
        <end position="312"/>
    </location>
</feature>
<dbReference type="PANTHER" id="PTHR43289">
    <property type="entry name" value="MITOGEN-ACTIVATED PROTEIN KINASE KINASE KINASE 20-RELATED"/>
    <property type="match status" value="1"/>
</dbReference>
<evidence type="ECO:0000256" key="7">
    <source>
        <dbReference type="PROSITE-ProRule" id="PRU10141"/>
    </source>
</evidence>
<keyword evidence="5 10" id="KW-0418">Kinase</keyword>
<feature type="region of interest" description="Disordered" evidence="8">
    <location>
        <begin position="302"/>
        <end position="345"/>
    </location>
</feature>
<dbReference type="Gene3D" id="1.10.510.10">
    <property type="entry name" value="Transferase(Phosphotransferase) domain 1"/>
    <property type="match status" value="1"/>
</dbReference>
<gene>
    <name evidence="10" type="ORF">AB5J50_49880</name>
</gene>
<evidence type="ECO:0000256" key="3">
    <source>
        <dbReference type="ARBA" id="ARBA00022679"/>
    </source>
</evidence>
<evidence type="ECO:0000256" key="6">
    <source>
        <dbReference type="ARBA" id="ARBA00022840"/>
    </source>
</evidence>
<organism evidence="10">
    <name type="scientific">Streptomyces sp. R35</name>
    <dbReference type="NCBI Taxonomy" id="3238630"/>
    <lineage>
        <taxon>Bacteria</taxon>
        <taxon>Bacillati</taxon>
        <taxon>Actinomycetota</taxon>
        <taxon>Actinomycetes</taxon>
        <taxon>Kitasatosporales</taxon>
        <taxon>Streptomycetaceae</taxon>
        <taxon>Streptomyces</taxon>
    </lineage>
</organism>
<dbReference type="Gene3D" id="3.30.200.20">
    <property type="entry name" value="Phosphorylase Kinase, domain 1"/>
    <property type="match status" value="1"/>
</dbReference>